<protein>
    <submittedName>
        <fullName evidence="1">Uncharacterized protein</fullName>
    </submittedName>
</protein>
<evidence type="ECO:0000313" key="2">
    <source>
        <dbReference type="Proteomes" id="UP000617171"/>
    </source>
</evidence>
<organism evidence="1 2">
    <name type="scientific">Pseudomonas tehranensis</name>
    <dbReference type="NCBI Taxonomy" id="2745502"/>
    <lineage>
        <taxon>Bacteria</taxon>
        <taxon>Pseudomonadati</taxon>
        <taxon>Pseudomonadota</taxon>
        <taxon>Gammaproteobacteria</taxon>
        <taxon>Pseudomonadales</taxon>
        <taxon>Pseudomonadaceae</taxon>
        <taxon>Pseudomonas</taxon>
    </lineage>
</organism>
<comment type="caution">
    <text evidence="1">The sequence shown here is derived from an EMBL/GenBank/DDBJ whole genome shotgun (WGS) entry which is preliminary data.</text>
</comment>
<proteinExistence type="predicted"/>
<sequence>MLDQTLNGGAAEATMNTISIGDQVTYVKMTATAGGYALSVKEAKVIGLDGGIAKLRSRNGRTSIQPLHKLTAAGQRNALTRALLGDA</sequence>
<keyword evidence="2" id="KW-1185">Reference proteome</keyword>
<evidence type="ECO:0000313" key="1">
    <source>
        <dbReference type="EMBL" id="MBC3346535.1"/>
    </source>
</evidence>
<dbReference type="EMBL" id="JABWQV010000027">
    <property type="protein sequence ID" value="MBC3346535.1"/>
    <property type="molecule type" value="Genomic_DNA"/>
</dbReference>
<accession>A0ABR6UPG2</accession>
<dbReference type="Proteomes" id="UP000617171">
    <property type="component" value="Unassembled WGS sequence"/>
</dbReference>
<dbReference type="RefSeq" id="WP_186655068.1">
    <property type="nucleotide sequence ID" value="NZ_JABWQV010000027.1"/>
</dbReference>
<gene>
    <name evidence="1" type="ORF">HU811_07805</name>
</gene>
<reference evidence="1 2" key="1">
    <citation type="journal article" date="2020" name="Microorganisms">
        <title>Reliable Identification of Environmental Pseudomonas Isolates Using the rpoD Gene.</title>
        <authorList>
            <consortium name="The Broad Institute Genome Sequencing Platform"/>
            <person name="Girard L."/>
            <person name="Lood C."/>
            <person name="Rokni-Zadeh H."/>
            <person name="van Noort V."/>
            <person name="Lavigne R."/>
            <person name="De Mot R."/>
        </authorList>
    </citation>
    <scope>NUCLEOTIDE SEQUENCE [LARGE SCALE GENOMIC DNA]</scope>
    <source>
        <strain evidence="1 2">SWRI196</strain>
    </source>
</reference>
<name>A0ABR6UPG2_9PSED</name>